<dbReference type="GO" id="GO:0051260">
    <property type="term" value="P:protein homooligomerization"/>
    <property type="evidence" value="ECO:0007669"/>
    <property type="project" value="InterPro"/>
</dbReference>
<evidence type="ECO:0000313" key="3">
    <source>
        <dbReference type="EMBL" id="GFH59824.1"/>
    </source>
</evidence>
<keyword evidence="1" id="KW-0175">Coiled coil</keyword>
<dbReference type="Gene3D" id="3.30.710.10">
    <property type="entry name" value="Potassium Channel Kv1.1, Chain A"/>
    <property type="match status" value="1"/>
</dbReference>
<sequence>MTDIGNALESLTQALKKRELELDEREAELNEKMERVDIDISKAYGDTSPSDVIHLNIGGKRLDVLRRTLCSIEGSMLASKFSGRWDDSLEKDENGHFFLDHDFDDFKMMIDFLRDKSIESPKFPVTAPQGNVKFYRLLEYYGMTDGVYPTWFVPCYVPDDKEDVYELTKGGHTRILSKDWCTFELTQQGHTRNVKCFEIKLGEVERFQIGYQYFTSNDWSACKFDYSQSTGVGDIANTCAVDTVRSCALNGGTRTDISGMEVQVGSIIKVEEGNWYVDGKLVASTTDKEGIAKMNTPTDNSNYGSAWAISIKGEAQLISIDYKPYSYE</sequence>
<proteinExistence type="predicted"/>
<name>A0AAD3HE56_9STRA</name>
<evidence type="ECO:0000256" key="1">
    <source>
        <dbReference type="SAM" id="Coils"/>
    </source>
</evidence>
<dbReference type="InterPro" id="IPR003131">
    <property type="entry name" value="T1-type_BTB"/>
</dbReference>
<dbReference type="Proteomes" id="UP001054902">
    <property type="component" value="Unassembled WGS sequence"/>
</dbReference>
<feature type="domain" description="Potassium channel tetramerisation-type BTB" evidence="2">
    <location>
        <begin position="53"/>
        <end position="139"/>
    </location>
</feature>
<keyword evidence="4" id="KW-1185">Reference proteome</keyword>
<comment type="caution">
    <text evidence="3">The sequence shown here is derived from an EMBL/GenBank/DDBJ whole genome shotgun (WGS) entry which is preliminary data.</text>
</comment>
<gene>
    <name evidence="3" type="ORF">CTEN210_16300</name>
</gene>
<dbReference type="PANTHER" id="PTHR14499:SF136">
    <property type="entry name" value="GH08630P"/>
    <property type="match status" value="1"/>
</dbReference>
<feature type="coiled-coil region" evidence="1">
    <location>
        <begin position="8"/>
        <end position="35"/>
    </location>
</feature>
<dbReference type="EMBL" id="BLLK01000069">
    <property type="protein sequence ID" value="GFH59824.1"/>
    <property type="molecule type" value="Genomic_DNA"/>
</dbReference>
<dbReference type="SUPFAM" id="SSF54695">
    <property type="entry name" value="POZ domain"/>
    <property type="match status" value="1"/>
</dbReference>
<evidence type="ECO:0000259" key="2">
    <source>
        <dbReference type="Pfam" id="PF02214"/>
    </source>
</evidence>
<evidence type="ECO:0000313" key="4">
    <source>
        <dbReference type="Proteomes" id="UP001054902"/>
    </source>
</evidence>
<dbReference type="Pfam" id="PF02214">
    <property type="entry name" value="BTB_2"/>
    <property type="match status" value="1"/>
</dbReference>
<organism evidence="3 4">
    <name type="scientific">Chaetoceros tenuissimus</name>
    <dbReference type="NCBI Taxonomy" id="426638"/>
    <lineage>
        <taxon>Eukaryota</taxon>
        <taxon>Sar</taxon>
        <taxon>Stramenopiles</taxon>
        <taxon>Ochrophyta</taxon>
        <taxon>Bacillariophyta</taxon>
        <taxon>Coscinodiscophyceae</taxon>
        <taxon>Chaetocerotophycidae</taxon>
        <taxon>Chaetocerotales</taxon>
        <taxon>Chaetocerotaceae</taxon>
        <taxon>Chaetoceros</taxon>
    </lineage>
</organism>
<accession>A0AAD3HE56</accession>
<dbReference type="InterPro" id="IPR011333">
    <property type="entry name" value="SKP1/BTB/POZ_sf"/>
</dbReference>
<dbReference type="AlphaFoldDB" id="A0AAD3HE56"/>
<reference evidence="3 4" key="1">
    <citation type="journal article" date="2021" name="Sci. Rep.">
        <title>The genome of the diatom Chaetoceros tenuissimus carries an ancient integrated fragment of an extant virus.</title>
        <authorList>
            <person name="Hongo Y."/>
            <person name="Kimura K."/>
            <person name="Takaki Y."/>
            <person name="Yoshida Y."/>
            <person name="Baba S."/>
            <person name="Kobayashi G."/>
            <person name="Nagasaki K."/>
            <person name="Hano T."/>
            <person name="Tomaru Y."/>
        </authorList>
    </citation>
    <scope>NUCLEOTIDE SEQUENCE [LARGE SCALE GENOMIC DNA]</scope>
    <source>
        <strain evidence="3 4">NIES-3715</strain>
    </source>
</reference>
<protein>
    <recommendedName>
        <fullName evidence="2">Potassium channel tetramerisation-type BTB domain-containing protein</fullName>
    </recommendedName>
</protein>
<dbReference type="PANTHER" id="PTHR14499">
    <property type="entry name" value="POTASSIUM CHANNEL TETRAMERIZATION DOMAIN-CONTAINING"/>
    <property type="match status" value="1"/>
</dbReference>